<keyword evidence="2" id="KW-1185">Reference proteome</keyword>
<gene>
    <name evidence="1" type="ORF">B0T18DRAFT_410219</name>
</gene>
<evidence type="ECO:0000313" key="2">
    <source>
        <dbReference type="Proteomes" id="UP001172155"/>
    </source>
</evidence>
<protein>
    <submittedName>
        <fullName evidence="1">Uncharacterized protein</fullName>
    </submittedName>
</protein>
<dbReference type="Proteomes" id="UP001172155">
    <property type="component" value="Unassembled WGS sequence"/>
</dbReference>
<proteinExistence type="predicted"/>
<comment type="caution">
    <text evidence="1">The sequence shown here is derived from an EMBL/GenBank/DDBJ whole genome shotgun (WGS) entry which is preliminary data.</text>
</comment>
<dbReference type="AlphaFoldDB" id="A0AA40EUL7"/>
<dbReference type="EMBL" id="JAUKUD010000004">
    <property type="protein sequence ID" value="KAK0745812.1"/>
    <property type="molecule type" value="Genomic_DNA"/>
</dbReference>
<organism evidence="1 2">
    <name type="scientific">Schizothecium vesticola</name>
    <dbReference type="NCBI Taxonomy" id="314040"/>
    <lineage>
        <taxon>Eukaryota</taxon>
        <taxon>Fungi</taxon>
        <taxon>Dikarya</taxon>
        <taxon>Ascomycota</taxon>
        <taxon>Pezizomycotina</taxon>
        <taxon>Sordariomycetes</taxon>
        <taxon>Sordariomycetidae</taxon>
        <taxon>Sordariales</taxon>
        <taxon>Schizotheciaceae</taxon>
        <taxon>Schizothecium</taxon>
    </lineage>
</organism>
<sequence>MVYFRSISAASTDPRGVATGGTAWGGSFGTYGYNEGDEGGWLLRWGYIYSLMV</sequence>
<reference evidence="1" key="1">
    <citation type="submission" date="2023-06" db="EMBL/GenBank/DDBJ databases">
        <title>Genome-scale phylogeny and comparative genomics of the fungal order Sordariales.</title>
        <authorList>
            <consortium name="Lawrence Berkeley National Laboratory"/>
            <person name="Hensen N."/>
            <person name="Bonometti L."/>
            <person name="Westerberg I."/>
            <person name="Brannstrom I.O."/>
            <person name="Guillou S."/>
            <person name="Cros-Aarteil S."/>
            <person name="Calhoun S."/>
            <person name="Haridas S."/>
            <person name="Kuo A."/>
            <person name="Mondo S."/>
            <person name="Pangilinan J."/>
            <person name="Riley R."/>
            <person name="LaButti K."/>
            <person name="Andreopoulos B."/>
            <person name="Lipzen A."/>
            <person name="Chen C."/>
            <person name="Yanf M."/>
            <person name="Daum C."/>
            <person name="Ng V."/>
            <person name="Clum A."/>
            <person name="Steindorff A."/>
            <person name="Ohm R."/>
            <person name="Martin F."/>
            <person name="Silar P."/>
            <person name="Natvig D."/>
            <person name="Lalanne C."/>
            <person name="Gautier V."/>
            <person name="Ament-velasquez S.L."/>
            <person name="Kruys A."/>
            <person name="Hutchinson M.I."/>
            <person name="Powell A.J."/>
            <person name="Barry K."/>
            <person name="Miller A.N."/>
            <person name="Grigoriev I.V."/>
            <person name="Debuchy R."/>
            <person name="Gladieux P."/>
            <person name="Thoren M.H."/>
            <person name="Johannesson H."/>
        </authorList>
    </citation>
    <scope>NUCLEOTIDE SEQUENCE</scope>
    <source>
        <strain evidence="1">SMH3187-1</strain>
    </source>
</reference>
<evidence type="ECO:0000313" key="1">
    <source>
        <dbReference type="EMBL" id="KAK0745812.1"/>
    </source>
</evidence>
<accession>A0AA40EUL7</accession>
<name>A0AA40EUL7_9PEZI</name>